<feature type="region of interest" description="Disordered" evidence="1">
    <location>
        <begin position="174"/>
        <end position="203"/>
    </location>
</feature>
<dbReference type="VEuPathDB" id="ToxoDB:TGRUB_271220"/>
<evidence type="ECO:0000313" key="3">
    <source>
        <dbReference type="EMBL" id="KFG61698.1"/>
    </source>
</evidence>
<protein>
    <submittedName>
        <fullName evidence="3">Uncharacterized protein</fullName>
    </submittedName>
</protein>
<organism evidence="3 4">
    <name type="scientific">Toxoplasma gondii RUB</name>
    <dbReference type="NCBI Taxonomy" id="935652"/>
    <lineage>
        <taxon>Eukaryota</taxon>
        <taxon>Sar</taxon>
        <taxon>Alveolata</taxon>
        <taxon>Apicomplexa</taxon>
        <taxon>Conoidasida</taxon>
        <taxon>Coccidia</taxon>
        <taxon>Eucoccidiorida</taxon>
        <taxon>Eimeriorina</taxon>
        <taxon>Sarcocystidae</taxon>
        <taxon>Toxoplasma</taxon>
    </lineage>
</organism>
<proteinExistence type="predicted"/>
<evidence type="ECO:0000313" key="4">
    <source>
        <dbReference type="Proteomes" id="UP000028834"/>
    </source>
</evidence>
<dbReference type="OrthoDB" id="329219at2759"/>
<dbReference type="EMBL" id="AFYV02001533">
    <property type="protein sequence ID" value="KFG61698.1"/>
    <property type="molecule type" value="Genomic_DNA"/>
</dbReference>
<evidence type="ECO:0000256" key="1">
    <source>
        <dbReference type="SAM" id="MobiDB-lite"/>
    </source>
</evidence>
<keyword evidence="2" id="KW-0732">Signal</keyword>
<feature type="signal peptide" evidence="2">
    <location>
        <begin position="1"/>
        <end position="23"/>
    </location>
</feature>
<feature type="chain" id="PRO_5001810665" evidence="2">
    <location>
        <begin position="24"/>
        <end position="203"/>
    </location>
</feature>
<accession>A0A086LYI0</accession>
<reference evidence="3 4" key="1">
    <citation type="submission" date="2014-05" db="EMBL/GenBank/DDBJ databases">
        <authorList>
            <person name="Sibley D."/>
            <person name="Venepally P."/>
            <person name="Karamycheva S."/>
            <person name="Hadjithomas M."/>
            <person name="Khan A."/>
            <person name="Brunk B."/>
            <person name="Roos D."/>
            <person name="Caler E."/>
            <person name="Lorenzi H."/>
        </authorList>
    </citation>
    <scope>NUCLEOTIDE SEQUENCE [LARGE SCALE GENOMIC DNA]</scope>
    <source>
        <strain evidence="3 4">RUB</strain>
    </source>
</reference>
<name>A0A086LYI0_TOXGO</name>
<dbReference type="Proteomes" id="UP000028834">
    <property type="component" value="Unassembled WGS sequence"/>
</dbReference>
<dbReference type="AlphaFoldDB" id="A0A086LYI0"/>
<evidence type="ECO:0000256" key="2">
    <source>
        <dbReference type="SAM" id="SignalP"/>
    </source>
</evidence>
<gene>
    <name evidence="3" type="ORF">TGRUB_271220</name>
</gene>
<comment type="caution">
    <text evidence="3">The sequence shown here is derived from an EMBL/GenBank/DDBJ whole genome shotgun (WGS) entry which is preliminary data.</text>
</comment>
<sequence length="203" mass="21667">MSRSIFLLCCFGSLLLEAGPCVTAPPPVSHEESVHEATVNIEHRDKATMYTVTFAHLPLYVTGDDFDAHVIGNSVLKVIVGGTNNDWFFKLADPVPDDMTLKPPIEAERLEGDFTGAVWKVSVLVPKSYYPAARVSSGSVPGQKPPAGGPLSQLLPSFAIPTVGGVTPELDSLGGAAPTPRIRRHPLPNTSAEYLYPPATYDG</sequence>